<keyword evidence="6" id="KW-1185">Reference proteome</keyword>
<dbReference type="EMBL" id="SHKL01000001">
    <property type="protein sequence ID" value="RZT83826.1"/>
    <property type="molecule type" value="Genomic_DNA"/>
</dbReference>
<evidence type="ECO:0000313" key="6">
    <source>
        <dbReference type="Proteomes" id="UP000291591"/>
    </source>
</evidence>
<sequence>MSTTEQSETGRPDADRPDTFQRSLAHWAEEGRAGMESFYALASEDYRQMVAARNWAADLRRVARDGRVRALDVACGSGKFPAELMRRGLDDALAGTTVEVDLLDPSAFSISEARSVLGPPFVAAAEHEVRLQDLDPSHGDYDVAWATHALYAIPPAELDAGVARMVEAVRPGGFGAVVQATTTSHYLRFAELFRAAYSPTSTPFTSAEQVAESLVAAGVTPSVGMLRYTVSSPSRDVVEGFLQRCAFDDSVSLETMESDGPLGEYLAGCREPGGYRFTQDVHVLTWEA</sequence>
<dbReference type="InterPro" id="IPR041698">
    <property type="entry name" value="Methyltransf_25"/>
</dbReference>
<evidence type="ECO:0000256" key="3">
    <source>
        <dbReference type="ARBA" id="ARBA00022691"/>
    </source>
</evidence>
<evidence type="ECO:0000256" key="2">
    <source>
        <dbReference type="ARBA" id="ARBA00022679"/>
    </source>
</evidence>
<keyword evidence="1 5" id="KW-0489">Methyltransferase</keyword>
<reference evidence="5 6" key="1">
    <citation type="submission" date="2019-02" db="EMBL/GenBank/DDBJ databases">
        <title>Sequencing the genomes of 1000 actinobacteria strains.</title>
        <authorList>
            <person name="Klenk H.-P."/>
        </authorList>
    </citation>
    <scope>NUCLEOTIDE SEQUENCE [LARGE SCALE GENOMIC DNA]</scope>
    <source>
        <strain evidence="5 6">DSM 45779</strain>
    </source>
</reference>
<comment type="caution">
    <text evidence="5">The sequence shown here is derived from an EMBL/GenBank/DDBJ whole genome shotgun (WGS) entry which is preliminary data.</text>
</comment>
<dbReference type="GO" id="GO:0008168">
    <property type="term" value="F:methyltransferase activity"/>
    <property type="evidence" value="ECO:0007669"/>
    <property type="project" value="UniProtKB-KW"/>
</dbReference>
<dbReference type="Gene3D" id="3.40.50.150">
    <property type="entry name" value="Vaccinia Virus protein VP39"/>
    <property type="match status" value="1"/>
</dbReference>
<feature type="domain" description="Methyltransferase" evidence="4">
    <location>
        <begin position="71"/>
        <end position="173"/>
    </location>
</feature>
<evidence type="ECO:0000313" key="5">
    <source>
        <dbReference type="EMBL" id="RZT83826.1"/>
    </source>
</evidence>
<gene>
    <name evidence="5" type="ORF">EV383_0645</name>
</gene>
<dbReference type="GO" id="GO:0032259">
    <property type="term" value="P:methylation"/>
    <property type="evidence" value="ECO:0007669"/>
    <property type="project" value="UniProtKB-KW"/>
</dbReference>
<organism evidence="5 6">
    <name type="scientific">Pseudonocardia sediminis</name>
    <dbReference type="NCBI Taxonomy" id="1397368"/>
    <lineage>
        <taxon>Bacteria</taxon>
        <taxon>Bacillati</taxon>
        <taxon>Actinomycetota</taxon>
        <taxon>Actinomycetes</taxon>
        <taxon>Pseudonocardiales</taxon>
        <taxon>Pseudonocardiaceae</taxon>
        <taxon>Pseudonocardia</taxon>
    </lineage>
</organism>
<protein>
    <submittedName>
        <fullName evidence="5">Methyltransferase family protein</fullName>
    </submittedName>
</protein>
<dbReference type="Proteomes" id="UP000291591">
    <property type="component" value="Unassembled WGS sequence"/>
</dbReference>
<dbReference type="CDD" id="cd02440">
    <property type="entry name" value="AdoMet_MTases"/>
    <property type="match status" value="1"/>
</dbReference>
<name>A0A4Q7UQJ7_PSEST</name>
<dbReference type="InterPro" id="IPR029063">
    <property type="entry name" value="SAM-dependent_MTases_sf"/>
</dbReference>
<dbReference type="PANTHER" id="PTHR43464">
    <property type="entry name" value="METHYLTRANSFERASE"/>
    <property type="match status" value="1"/>
</dbReference>
<keyword evidence="2 5" id="KW-0808">Transferase</keyword>
<accession>A0A4Q7UQJ7</accession>
<dbReference type="Pfam" id="PF13649">
    <property type="entry name" value="Methyltransf_25"/>
    <property type="match status" value="1"/>
</dbReference>
<evidence type="ECO:0000259" key="4">
    <source>
        <dbReference type="Pfam" id="PF13649"/>
    </source>
</evidence>
<dbReference type="OrthoDB" id="6064711at2"/>
<proteinExistence type="predicted"/>
<dbReference type="RefSeq" id="WP_130288529.1">
    <property type="nucleotide sequence ID" value="NZ_SHKL01000001.1"/>
</dbReference>
<dbReference type="AlphaFoldDB" id="A0A4Q7UQJ7"/>
<dbReference type="SUPFAM" id="SSF53335">
    <property type="entry name" value="S-adenosyl-L-methionine-dependent methyltransferases"/>
    <property type="match status" value="1"/>
</dbReference>
<evidence type="ECO:0000256" key="1">
    <source>
        <dbReference type="ARBA" id="ARBA00022603"/>
    </source>
</evidence>
<keyword evidence="3" id="KW-0949">S-adenosyl-L-methionine</keyword>
<dbReference type="PANTHER" id="PTHR43464:SF19">
    <property type="entry name" value="UBIQUINONE BIOSYNTHESIS O-METHYLTRANSFERASE, MITOCHONDRIAL"/>
    <property type="match status" value="1"/>
</dbReference>